<sequence length="100" mass="11526">MERKTELTAKNVYGMPTAIFIALVTTFYAAMYADAIETPKRWSASALNRHLQKARNELPKLAWKRYWQVVDLVINSLWDSRTLAAKQANELERIVMDGQP</sequence>
<dbReference type="eggNOG" id="ENOG5030BKK">
    <property type="taxonomic scope" value="Bacteria"/>
</dbReference>
<name>A0A0R1EWG7_LACZE</name>
<feature type="transmembrane region" description="Helical" evidence="1">
    <location>
        <begin position="12"/>
        <end position="33"/>
    </location>
</feature>
<dbReference type="Proteomes" id="UP000051984">
    <property type="component" value="Unassembled WGS sequence"/>
</dbReference>
<protein>
    <submittedName>
        <fullName evidence="2">Uncharacterized protein</fullName>
    </submittedName>
</protein>
<dbReference type="EMBL" id="AZCT01000001">
    <property type="protein sequence ID" value="KRK13759.1"/>
    <property type="molecule type" value="Genomic_DNA"/>
</dbReference>
<keyword evidence="1" id="KW-0812">Transmembrane</keyword>
<evidence type="ECO:0000313" key="3">
    <source>
        <dbReference type="Proteomes" id="UP000051984"/>
    </source>
</evidence>
<proteinExistence type="predicted"/>
<evidence type="ECO:0000313" key="2">
    <source>
        <dbReference type="EMBL" id="KRK13759.1"/>
    </source>
</evidence>
<dbReference type="PATRIC" id="fig|1423816.3.peg.327"/>
<gene>
    <name evidence="2" type="ORF">FD51_GL000322</name>
</gene>
<keyword evidence="1" id="KW-0472">Membrane</keyword>
<comment type="caution">
    <text evidence="2">The sequence shown here is derived from an EMBL/GenBank/DDBJ whole genome shotgun (WGS) entry which is preliminary data.</text>
</comment>
<accession>A0A0R1EWG7</accession>
<reference evidence="2 3" key="1">
    <citation type="journal article" date="2015" name="Genome Announc.">
        <title>Expanding the biotechnology potential of lactobacilli through comparative genomics of 213 strains and associated genera.</title>
        <authorList>
            <person name="Sun Z."/>
            <person name="Harris H.M."/>
            <person name="McCann A."/>
            <person name="Guo C."/>
            <person name="Argimon S."/>
            <person name="Zhang W."/>
            <person name="Yang X."/>
            <person name="Jeffery I.B."/>
            <person name="Cooney J.C."/>
            <person name="Kagawa T.F."/>
            <person name="Liu W."/>
            <person name="Song Y."/>
            <person name="Salvetti E."/>
            <person name="Wrobel A."/>
            <person name="Rasinkangas P."/>
            <person name="Parkhill J."/>
            <person name="Rea M.C."/>
            <person name="O'Sullivan O."/>
            <person name="Ritari J."/>
            <person name="Douillard F.P."/>
            <person name="Paul Ross R."/>
            <person name="Yang R."/>
            <person name="Briner A.E."/>
            <person name="Felis G.E."/>
            <person name="de Vos W.M."/>
            <person name="Barrangou R."/>
            <person name="Klaenhammer T.R."/>
            <person name="Caufield P.W."/>
            <person name="Cui Y."/>
            <person name="Zhang H."/>
            <person name="O'Toole P.W."/>
        </authorList>
    </citation>
    <scope>NUCLEOTIDE SEQUENCE [LARGE SCALE GENOMIC DNA]</scope>
    <source>
        <strain evidence="2 3">DSM 20178</strain>
    </source>
</reference>
<organism evidence="2 3">
    <name type="scientific">Lacticaseibacillus zeae DSM 20178 = KCTC 3804</name>
    <dbReference type="NCBI Taxonomy" id="1423816"/>
    <lineage>
        <taxon>Bacteria</taxon>
        <taxon>Bacillati</taxon>
        <taxon>Bacillota</taxon>
        <taxon>Bacilli</taxon>
        <taxon>Lactobacillales</taxon>
        <taxon>Lactobacillaceae</taxon>
        <taxon>Lacticaseibacillus</taxon>
    </lineage>
</organism>
<dbReference type="AlphaFoldDB" id="A0A0R1EWG7"/>
<evidence type="ECO:0000256" key="1">
    <source>
        <dbReference type="SAM" id="Phobius"/>
    </source>
</evidence>
<keyword evidence="1" id="KW-1133">Transmembrane helix</keyword>